<dbReference type="SUPFAM" id="SSF49899">
    <property type="entry name" value="Concanavalin A-like lectins/glucanases"/>
    <property type="match status" value="1"/>
</dbReference>
<keyword evidence="6" id="KW-1185">Reference proteome</keyword>
<dbReference type="InterPro" id="IPR000601">
    <property type="entry name" value="PKD_dom"/>
</dbReference>
<dbReference type="InterPro" id="IPR005201">
    <property type="entry name" value="TIM_ENGase"/>
</dbReference>
<feature type="chain" id="PRO_5045527444" evidence="3">
    <location>
        <begin position="25"/>
        <end position="975"/>
    </location>
</feature>
<keyword evidence="2" id="KW-1015">Disulfide bond</keyword>
<dbReference type="InterPro" id="IPR032979">
    <property type="entry name" value="ENGase"/>
</dbReference>
<name>A0ABT9A9K1_9BACT</name>
<dbReference type="Pfam" id="PF03644">
    <property type="entry name" value="Glyco_hydro_85"/>
    <property type="match status" value="1"/>
</dbReference>
<dbReference type="RefSeq" id="WP_305010557.1">
    <property type="nucleotide sequence ID" value="NZ_JAUQSX010000002.1"/>
</dbReference>
<organism evidence="5 6">
    <name type="scientific">Hymenobacter mellowenesis</name>
    <dbReference type="NCBI Taxonomy" id="3063995"/>
    <lineage>
        <taxon>Bacteria</taxon>
        <taxon>Pseudomonadati</taxon>
        <taxon>Bacteroidota</taxon>
        <taxon>Cytophagia</taxon>
        <taxon>Cytophagales</taxon>
        <taxon>Hymenobacteraceae</taxon>
        <taxon>Hymenobacter</taxon>
    </lineage>
</organism>
<evidence type="ECO:0000256" key="1">
    <source>
        <dbReference type="ARBA" id="ARBA00022729"/>
    </source>
</evidence>
<feature type="domain" description="PKD" evidence="4">
    <location>
        <begin position="604"/>
        <end position="655"/>
    </location>
</feature>
<dbReference type="InterPro" id="IPR013783">
    <property type="entry name" value="Ig-like_fold"/>
</dbReference>
<keyword evidence="1 3" id="KW-0732">Signal</keyword>
<dbReference type="PROSITE" id="PS50093">
    <property type="entry name" value="PKD"/>
    <property type="match status" value="1"/>
</dbReference>
<evidence type="ECO:0000313" key="5">
    <source>
        <dbReference type="EMBL" id="MDO7845870.1"/>
    </source>
</evidence>
<feature type="signal peptide" evidence="3">
    <location>
        <begin position="1"/>
        <end position="24"/>
    </location>
</feature>
<dbReference type="Gene3D" id="2.60.120.260">
    <property type="entry name" value="Galactose-binding domain-like"/>
    <property type="match status" value="1"/>
</dbReference>
<dbReference type="Gene3D" id="3.20.20.80">
    <property type="entry name" value="Glycosidases"/>
    <property type="match status" value="1"/>
</dbReference>
<dbReference type="InterPro" id="IPR006558">
    <property type="entry name" value="LamG-like"/>
</dbReference>
<dbReference type="CDD" id="cd00146">
    <property type="entry name" value="PKD"/>
    <property type="match status" value="1"/>
</dbReference>
<dbReference type="Gene3D" id="2.60.120.200">
    <property type="match status" value="1"/>
</dbReference>
<reference evidence="5" key="1">
    <citation type="submission" date="2023-07" db="EMBL/GenBank/DDBJ databases">
        <authorList>
            <person name="Kim M.K."/>
        </authorList>
    </citation>
    <scope>NUCLEOTIDE SEQUENCE</scope>
    <source>
        <strain evidence="5">M29</strain>
    </source>
</reference>
<comment type="caution">
    <text evidence="5">The sequence shown here is derived from an EMBL/GenBank/DDBJ whole genome shotgun (WGS) entry which is preliminary data.</text>
</comment>
<dbReference type="InterPro" id="IPR013320">
    <property type="entry name" value="ConA-like_dom_sf"/>
</dbReference>
<dbReference type="Pfam" id="PF13385">
    <property type="entry name" value="Laminin_G_3"/>
    <property type="match status" value="1"/>
</dbReference>
<evidence type="ECO:0000256" key="3">
    <source>
        <dbReference type="SAM" id="SignalP"/>
    </source>
</evidence>
<dbReference type="Gene3D" id="2.60.40.10">
    <property type="entry name" value="Immunoglobulins"/>
    <property type="match status" value="1"/>
</dbReference>
<dbReference type="SUPFAM" id="SSF49299">
    <property type="entry name" value="PKD domain"/>
    <property type="match status" value="1"/>
</dbReference>
<evidence type="ECO:0000313" key="6">
    <source>
        <dbReference type="Proteomes" id="UP001167796"/>
    </source>
</evidence>
<dbReference type="SMART" id="SM00089">
    <property type="entry name" value="PKD"/>
    <property type="match status" value="1"/>
</dbReference>
<proteinExistence type="predicted"/>
<dbReference type="InterPro" id="IPR035986">
    <property type="entry name" value="PKD_dom_sf"/>
</dbReference>
<evidence type="ECO:0000256" key="2">
    <source>
        <dbReference type="ARBA" id="ARBA00023157"/>
    </source>
</evidence>
<accession>A0ABT9A9K1</accession>
<dbReference type="PANTHER" id="PTHR13246:SF1">
    <property type="entry name" value="CYTOSOLIC ENDO-BETA-N-ACETYLGLUCOSAMINIDASE"/>
    <property type="match status" value="1"/>
</dbReference>
<dbReference type="Pfam" id="PF00801">
    <property type="entry name" value="PKD"/>
    <property type="match status" value="1"/>
</dbReference>
<sequence length="975" mass="103689">MRHFYARPWLLLLTLLGFAQAAQAQIEPAAQYTTLTPTQLMAWVANGPTAVSANVSRVPLAVRQNSLAPQLNPNQSFSSKVNWCPDGMNNFVGYLNEQPQFNLYNFTHWQYIDVLTWFASPVGIPCRPWVEAAHRNGVKVIGTVFTDRAGFQTLLQKDASGNYLAAQKLIAVATYYGFDGWFFNAESPMTFAEVTELRNLLKQLQVLKPAGMEMHWYDALISSGTVSYQNTLNATNAPFVQESATNTRVTDAIFTNYFWIYGSTFTTAVNQANALGRSPYDVYTGADIWPGRNPQQLFPFYNYQGTPNSGWMDNYYSGGNLASPLTSLAVFAPNITYNGGLSSFNSNPADYARFYNGEVRLFAGDDLDITTADATGAWKGFGHYQPVRCAITSLPFETNFCVGQGKIFANNGAVAVKGWTDMAKQAILPSWQWARSGATSVAARFDFSRAWYGGTSVQLSGSLAAGASTMVKLFQTKLPITAATSLNFVYKGRAAGASSTRLALYFSDNLAAPEYLDVPALADTLWTSSTLSLAAYANRELAIIGVQATSASALSAYRFNLGKLQLYNGAPPLVGGIANFTADATTVLTGQTVTFANSSTNADTFSWSLPGAAVITSTAVHATATYLRAGTYTVELTAFDGAGRSTLTRTGYITVVTAPPAGANTSLSFDGVSKYVDAGVINLSGAAMSLECWVKPTTFKAASPFISSLLGMEDGGSNTAMLRIGDAGIDPSQVQFVLQVGATTRKVTSVARLTAGQWTHLAGTYDGTSLKLYVNGVLDNSLAATGNVVANAAFTLARNYAAPRGLDGRLDEARAWTRALTAAEIAANACSVAGTSTGLAGYWKLNDSPNLTTADASGRGHTGTLTNMGPSDWSTDVPSQCPTITGLIPSHSATGLQVQVLGNPVPGSQAEVAISGAQGQPVLLSLCNSLGAVVWRQQMAAGTSRTSIALPQAAGLYVLRARTATQSASVKLMRE</sequence>
<dbReference type="SMART" id="SM00560">
    <property type="entry name" value="LamGL"/>
    <property type="match status" value="1"/>
</dbReference>
<protein>
    <submittedName>
        <fullName evidence="5">LamG-like jellyroll fold domain-containing protein</fullName>
    </submittedName>
</protein>
<dbReference type="PANTHER" id="PTHR13246">
    <property type="entry name" value="ENDO BETA N-ACETYLGLUCOSAMINIDASE"/>
    <property type="match status" value="1"/>
</dbReference>
<gene>
    <name evidence="5" type="ORF">Q5H92_05840</name>
</gene>
<dbReference type="InterPro" id="IPR022409">
    <property type="entry name" value="PKD/Chitinase_dom"/>
</dbReference>
<evidence type="ECO:0000259" key="4">
    <source>
        <dbReference type="PROSITE" id="PS50093"/>
    </source>
</evidence>
<dbReference type="Proteomes" id="UP001167796">
    <property type="component" value="Unassembled WGS sequence"/>
</dbReference>
<dbReference type="EMBL" id="JAUQSX010000002">
    <property type="protein sequence ID" value="MDO7845870.1"/>
    <property type="molecule type" value="Genomic_DNA"/>
</dbReference>